<organism evidence="4">
    <name type="scientific">Pseudomonas helleri</name>
    <dbReference type="NCBI Taxonomy" id="1608996"/>
    <lineage>
        <taxon>Bacteria</taxon>
        <taxon>Pseudomonadati</taxon>
        <taxon>Pseudomonadota</taxon>
        <taxon>Gammaproteobacteria</taxon>
        <taxon>Pseudomonadales</taxon>
        <taxon>Pseudomonadaceae</taxon>
        <taxon>Pseudomonas</taxon>
    </lineage>
</organism>
<name>A0A6A7YWB7_9PSED</name>
<dbReference type="AlphaFoldDB" id="A0A6A7YWB7"/>
<feature type="domain" description="Double zinc ribbon" evidence="2">
    <location>
        <begin position="13"/>
        <end position="67"/>
    </location>
</feature>
<dbReference type="Pfam" id="PF18912">
    <property type="entry name" value="DZR_2"/>
    <property type="match status" value="1"/>
</dbReference>
<evidence type="ECO:0000313" key="3">
    <source>
        <dbReference type="EMBL" id="MQT26232.1"/>
    </source>
</evidence>
<dbReference type="Proteomes" id="UP000443000">
    <property type="component" value="Unassembled WGS sequence"/>
</dbReference>
<protein>
    <submittedName>
        <fullName evidence="4">ComF family protein</fullName>
    </submittedName>
</protein>
<dbReference type="InterPro" id="IPR000836">
    <property type="entry name" value="PRTase_dom"/>
</dbReference>
<evidence type="ECO:0000313" key="6">
    <source>
        <dbReference type="EMBL" id="MQU26070.1"/>
    </source>
</evidence>
<dbReference type="Proteomes" id="UP000713985">
    <property type="component" value="Unassembled WGS sequence"/>
</dbReference>
<comment type="similarity">
    <text evidence="1">Belongs to the ComF/GntX family.</text>
</comment>
<dbReference type="Gene3D" id="3.40.50.2020">
    <property type="match status" value="1"/>
</dbReference>
<gene>
    <name evidence="5" type="ORF">GHN41_06130</name>
    <name evidence="4" type="ORF">GHN86_05850</name>
    <name evidence="3" type="ORF">GHN94_10380</name>
    <name evidence="6" type="ORF">GHO29_06170</name>
</gene>
<dbReference type="InterPro" id="IPR051910">
    <property type="entry name" value="ComF/GntX_DNA_util-trans"/>
</dbReference>
<dbReference type="InterPro" id="IPR029057">
    <property type="entry name" value="PRTase-like"/>
</dbReference>
<evidence type="ECO:0000313" key="5">
    <source>
        <dbReference type="EMBL" id="MQU16031.1"/>
    </source>
</evidence>
<sequence>MNCQPHWKRVVYKWLFNDQSCLLCDARTDTALALCTACEIELPWLNEHCQRCALPLPMSGLICGYCLKQPPAFERVHAPWFYGFPIDSLIIRFKHNSQWPYGRLLAELLSQSLLDHFNAGSQKPDVLLPVPLSTQRLRQRGYNQAAMIAGWLSGPLAIPCLEQWLVRIQDTPAQQDLDAKTRKRNLLNAFTLSSDARVQGAHVALVDDVLTTGATAQSLALLLRKAGARRVDVYCLARTAKPEGPS</sequence>
<dbReference type="EMBL" id="WIWC01000006">
    <property type="protein sequence ID" value="MQT79589.1"/>
    <property type="molecule type" value="Genomic_DNA"/>
</dbReference>
<dbReference type="PANTHER" id="PTHR47505:SF1">
    <property type="entry name" value="DNA UTILIZATION PROTEIN YHGH"/>
    <property type="match status" value="1"/>
</dbReference>
<evidence type="ECO:0000313" key="8">
    <source>
        <dbReference type="Proteomes" id="UP000443000"/>
    </source>
</evidence>
<dbReference type="PANTHER" id="PTHR47505">
    <property type="entry name" value="DNA UTILIZATION PROTEIN YHGH"/>
    <property type="match status" value="1"/>
</dbReference>
<dbReference type="Proteomes" id="UP000437970">
    <property type="component" value="Unassembled WGS sequence"/>
</dbReference>
<evidence type="ECO:0000256" key="1">
    <source>
        <dbReference type="ARBA" id="ARBA00008007"/>
    </source>
</evidence>
<evidence type="ECO:0000313" key="7">
    <source>
        <dbReference type="Proteomes" id="UP000437970"/>
    </source>
</evidence>
<dbReference type="EMBL" id="WIVT01000005">
    <property type="protein sequence ID" value="MQU16031.1"/>
    <property type="molecule type" value="Genomic_DNA"/>
</dbReference>
<dbReference type="EMBL" id="WIWP01000014">
    <property type="protein sequence ID" value="MQT26232.1"/>
    <property type="molecule type" value="Genomic_DNA"/>
</dbReference>
<dbReference type="OrthoDB" id="9793412at2"/>
<dbReference type="InterPro" id="IPR044005">
    <property type="entry name" value="DZR_2"/>
</dbReference>
<proteinExistence type="inferred from homology"/>
<dbReference type="EMBL" id="WIVW01000004">
    <property type="protein sequence ID" value="MQU26070.1"/>
    <property type="molecule type" value="Genomic_DNA"/>
</dbReference>
<evidence type="ECO:0000313" key="4">
    <source>
        <dbReference type="EMBL" id="MQT79589.1"/>
    </source>
</evidence>
<evidence type="ECO:0000313" key="9">
    <source>
        <dbReference type="Proteomes" id="UP000713985"/>
    </source>
</evidence>
<dbReference type="RefSeq" id="WP_153377973.1">
    <property type="nucleotide sequence ID" value="NZ_JBITTT010000003.1"/>
</dbReference>
<dbReference type="SUPFAM" id="SSF53271">
    <property type="entry name" value="PRTase-like"/>
    <property type="match status" value="1"/>
</dbReference>
<comment type="caution">
    <text evidence="4">The sequence shown here is derived from an EMBL/GenBank/DDBJ whole genome shotgun (WGS) entry which is preliminary data.</text>
</comment>
<reference evidence="7 8" key="1">
    <citation type="submission" date="2019-10" db="EMBL/GenBank/DDBJ databases">
        <title>Evaluation of single-gene subtyping targets for Pseudomonas.</title>
        <authorList>
            <person name="Reichler S.J."/>
            <person name="Orsi R.H."/>
            <person name="Wiedmann M."/>
            <person name="Martin N.H."/>
            <person name="Murphy S.I."/>
        </authorList>
    </citation>
    <scope>NUCLEOTIDE SEQUENCE</scope>
    <source>
        <strain evidence="3 9">FSL R10-0802</strain>
        <strain evidence="5 8">FSL R10-1594</strain>
        <strain evidence="6 7">FSL R10-1984</strain>
        <strain evidence="4">FSL R10-2339</strain>
    </source>
</reference>
<evidence type="ECO:0000259" key="2">
    <source>
        <dbReference type="Pfam" id="PF18912"/>
    </source>
</evidence>
<dbReference type="CDD" id="cd06223">
    <property type="entry name" value="PRTases_typeI"/>
    <property type="match status" value="1"/>
</dbReference>
<accession>A0A6A7YWB7</accession>
<keyword evidence="9" id="KW-1185">Reference proteome</keyword>